<comment type="similarity">
    <text evidence="3">Belongs to the glycosyl hydrolase 26 family.</text>
</comment>
<comment type="caution">
    <text evidence="5">The sequence shown here is derived from an EMBL/GenBank/DDBJ whole genome shotgun (WGS) entry which is preliminary data.</text>
</comment>
<keyword evidence="2 3" id="KW-0326">Glycosidase</keyword>
<dbReference type="SUPFAM" id="SSF51445">
    <property type="entry name" value="(Trans)glycosidases"/>
    <property type="match status" value="1"/>
</dbReference>
<feature type="active site" description="Nucleophile" evidence="3">
    <location>
        <position position="276"/>
    </location>
</feature>
<evidence type="ECO:0000313" key="5">
    <source>
        <dbReference type="EMBL" id="MBW6529257.1"/>
    </source>
</evidence>
<dbReference type="Proteomes" id="UP000759103">
    <property type="component" value="Unassembled WGS sequence"/>
</dbReference>
<dbReference type="InterPro" id="IPR006311">
    <property type="entry name" value="TAT_signal"/>
</dbReference>
<dbReference type="InterPro" id="IPR022790">
    <property type="entry name" value="GH26_dom"/>
</dbReference>
<sequence>MFDTDQPRQTSRRDALRLGAGAAATALVACRGHAVEVTGLRQDGIPTRQLGAITGNDPAAMRQWAQWLGRPQDHDLLYFNQDSWEQLDQSIGFIAGVGREVLAQGRRVQWSVPVGGPGGYDSVAAGQRDELYRRVASAILAAYPRGNSRIYVRLPWEFNLPSQSLAARDAGGRWAARLYVAAWRRIAGVFRQVSHRFYFDWCPNIGEGGINPEQCYPGDDVVDVVSLDLYYQGQYDDQNMRDAGRSIFGYRLSQPFGLAWLSSFGARHGKLIGLSEWGVDDDRAAVFAQLLAAWIVAQGPRLSHHNYWNRSDGGINAKLTDGHLPRVARVYRAAFGR</sequence>
<dbReference type="Gene3D" id="3.20.20.80">
    <property type="entry name" value="Glycosidases"/>
    <property type="match status" value="1"/>
</dbReference>
<gene>
    <name evidence="5" type="ORF">KZ820_00770</name>
</gene>
<evidence type="ECO:0000256" key="3">
    <source>
        <dbReference type="PROSITE-ProRule" id="PRU01100"/>
    </source>
</evidence>
<feature type="domain" description="GH26" evidence="4">
    <location>
        <begin position="9"/>
        <end position="337"/>
    </location>
</feature>
<reference evidence="5 6" key="1">
    <citation type="submission" date="2021-07" db="EMBL/GenBank/DDBJ databases">
        <title>Sphingomonas sp.</title>
        <authorList>
            <person name="Feng G."/>
            <person name="Li J."/>
            <person name="Pan M."/>
        </authorList>
    </citation>
    <scope>NUCLEOTIDE SEQUENCE [LARGE SCALE GENOMIC DNA]</scope>
    <source>
        <strain evidence="5 6">RRHST34</strain>
    </source>
</reference>
<dbReference type="RefSeq" id="WP_219746834.1">
    <property type="nucleotide sequence ID" value="NZ_JAHXZN010000001.1"/>
</dbReference>
<dbReference type="EMBL" id="JAHXZN010000001">
    <property type="protein sequence ID" value="MBW6529257.1"/>
    <property type="molecule type" value="Genomic_DNA"/>
</dbReference>
<dbReference type="InterPro" id="IPR017853">
    <property type="entry name" value="GH"/>
</dbReference>
<name>A0ABS7BIF1_9SPHN</name>
<organism evidence="5 6">
    <name type="scientific">Sphingomonas citri</name>
    <dbReference type="NCBI Taxonomy" id="2862499"/>
    <lineage>
        <taxon>Bacteria</taxon>
        <taxon>Pseudomonadati</taxon>
        <taxon>Pseudomonadota</taxon>
        <taxon>Alphaproteobacteria</taxon>
        <taxon>Sphingomonadales</taxon>
        <taxon>Sphingomonadaceae</taxon>
        <taxon>Sphingomonas</taxon>
    </lineage>
</organism>
<evidence type="ECO:0000256" key="2">
    <source>
        <dbReference type="ARBA" id="ARBA00023295"/>
    </source>
</evidence>
<evidence type="ECO:0000256" key="1">
    <source>
        <dbReference type="ARBA" id="ARBA00022801"/>
    </source>
</evidence>
<proteinExistence type="inferred from homology"/>
<protein>
    <recommendedName>
        <fullName evidence="4">GH26 domain-containing protein</fullName>
    </recommendedName>
</protein>
<accession>A0ABS7BIF1</accession>
<dbReference type="PROSITE" id="PS51764">
    <property type="entry name" value="GH26"/>
    <property type="match status" value="1"/>
</dbReference>
<keyword evidence="6" id="KW-1185">Reference proteome</keyword>
<dbReference type="PROSITE" id="PS51318">
    <property type="entry name" value="TAT"/>
    <property type="match status" value="1"/>
</dbReference>
<keyword evidence="1 3" id="KW-0378">Hydrolase</keyword>
<feature type="active site" description="Proton donor" evidence="3">
    <location>
        <position position="157"/>
    </location>
</feature>
<evidence type="ECO:0000259" key="4">
    <source>
        <dbReference type="PROSITE" id="PS51764"/>
    </source>
</evidence>
<evidence type="ECO:0000313" key="6">
    <source>
        <dbReference type="Proteomes" id="UP000759103"/>
    </source>
</evidence>